<reference evidence="2" key="1">
    <citation type="journal article" date="2022" name="Int. J. Mol. Sci.">
        <title>Draft Genome of Tanacetum Coccineum: Genomic Comparison of Closely Related Tanacetum-Family Plants.</title>
        <authorList>
            <person name="Yamashiro T."/>
            <person name="Shiraishi A."/>
            <person name="Nakayama K."/>
            <person name="Satake H."/>
        </authorList>
    </citation>
    <scope>NUCLEOTIDE SEQUENCE</scope>
</reference>
<dbReference type="EMBL" id="BQNB010008480">
    <property type="protein sequence ID" value="GJS49944.1"/>
    <property type="molecule type" value="Genomic_DNA"/>
</dbReference>
<reference evidence="2" key="2">
    <citation type="submission" date="2022-01" db="EMBL/GenBank/DDBJ databases">
        <authorList>
            <person name="Yamashiro T."/>
            <person name="Shiraishi A."/>
            <person name="Satake H."/>
            <person name="Nakayama K."/>
        </authorList>
    </citation>
    <scope>NUCLEOTIDE SEQUENCE</scope>
</reference>
<evidence type="ECO:0000313" key="3">
    <source>
        <dbReference type="Proteomes" id="UP001151760"/>
    </source>
</evidence>
<proteinExistence type="predicted"/>
<sequence>MQDEIHEFNRLDVWELVPPPDCAMIIALKWIYKVKLDEYGDVLKNKARLVAKGYLYQMDVKTPFLNGELKEEVYVSQPEGFDDPDHPHHVYHLKKALYGLKQAPRAYDPVDTPMVERTKLDEDLSGIPVDQTQYHSMIGSLMYLTARSIDMGLWYLKDTAMALTAYADADHAGCQDTQRSTSGNIMADVDAPVEQAPAVAPPTRTDEQILPRIRWVPIGKSNCYLDAEKSQSNPIYKIAVDILKQTNFFRAALTTIINLCLTGNTSGLERPRAQVLQILGNIIQLISIYVKRNVKIHSIPPYFLRKTKRIWHKTYSGKKKPLSLIPSVKVHQTDYLSHLQRKHQSSIQTESPFICLLKKPILGYLNSVLKNQKGSPFGMPIPNELNQ</sequence>
<name>A0ABQ4WAQ2_9ASTR</name>
<keyword evidence="3" id="KW-1185">Reference proteome</keyword>
<feature type="domain" description="Reverse transcriptase Ty1/copia-type" evidence="1">
    <location>
        <begin position="56"/>
        <end position="109"/>
    </location>
</feature>
<evidence type="ECO:0000313" key="2">
    <source>
        <dbReference type="EMBL" id="GJS49944.1"/>
    </source>
</evidence>
<gene>
    <name evidence="2" type="ORF">Tco_0600065</name>
</gene>
<protein>
    <submittedName>
        <fullName evidence="2">Retrovirus-related pol polyprotein from transposon TNT 1-94</fullName>
    </submittedName>
</protein>
<evidence type="ECO:0000259" key="1">
    <source>
        <dbReference type="Pfam" id="PF07727"/>
    </source>
</evidence>
<organism evidence="2 3">
    <name type="scientific">Tanacetum coccineum</name>
    <dbReference type="NCBI Taxonomy" id="301880"/>
    <lineage>
        <taxon>Eukaryota</taxon>
        <taxon>Viridiplantae</taxon>
        <taxon>Streptophyta</taxon>
        <taxon>Embryophyta</taxon>
        <taxon>Tracheophyta</taxon>
        <taxon>Spermatophyta</taxon>
        <taxon>Magnoliopsida</taxon>
        <taxon>eudicotyledons</taxon>
        <taxon>Gunneridae</taxon>
        <taxon>Pentapetalae</taxon>
        <taxon>asterids</taxon>
        <taxon>campanulids</taxon>
        <taxon>Asterales</taxon>
        <taxon>Asteraceae</taxon>
        <taxon>Asteroideae</taxon>
        <taxon>Anthemideae</taxon>
        <taxon>Anthemidinae</taxon>
        <taxon>Tanacetum</taxon>
    </lineage>
</organism>
<dbReference type="Proteomes" id="UP001151760">
    <property type="component" value="Unassembled WGS sequence"/>
</dbReference>
<comment type="caution">
    <text evidence="2">The sequence shown here is derived from an EMBL/GenBank/DDBJ whole genome shotgun (WGS) entry which is preliminary data.</text>
</comment>
<accession>A0ABQ4WAQ2</accession>
<dbReference type="InterPro" id="IPR013103">
    <property type="entry name" value="RVT_2"/>
</dbReference>
<dbReference type="Pfam" id="PF07727">
    <property type="entry name" value="RVT_2"/>
    <property type="match status" value="1"/>
</dbReference>